<proteinExistence type="predicted"/>
<evidence type="ECO:0000256" key="7">
    <source>
        <dbReference type="SAM" id="Phobius"/>
    </source>
</evidence>
<evidence type="ECO:0000256" key="3">
    <source>
        <dbReference type="ARBA" id="ARBA00022692"/>
    </source>
</evidence>
<organism evidence="10 11">
    <name type="scientific">Candidatus Mycosynbacter amalyticus</name>
    <dbReference type="NCBI Taxonomy" id="2665156"/>
    <lineage>
        <taxon>Bacteria</taxon>
        <taxon>Candidatus Saccharimonadota</taxon>
        <taxon>Candidatus Saccharimonadota incertae sedis</taxon>
        <taxon>Candidatus Mycosynbacter</taxon>
    </lineage>
</organism>
<evidence type="ECO:0000259" key="9">
    <source>
        <dbReference type="Pfam" id="PF12704"/>
    </source>
</evidence>
<dbReference type="Proteomes" id="UP001059824">
    <property type="component" value="Chromosome"/>
</dbReference>
<dbReference type="AlphaFoldDB" id="A0A857MKU0"/>
<protein>
    <submittedName>
        <fullName evidence="10">FtsX-like permease family protein</fullName>
    </submittedName>
</protein>
<evidence type="ECO:0000256" key="5">
    <source>
        <dbReference type="ARBA" id="ARBA00023136"/>
    </source>
</evidence>
<evidence type="ECO:0000259" key="8">
    <source>
        <dbReference type="Pfam" id="PF02687"/>
    </source>
</evidence>
<keyword evidence="2" id="KW-1003">Cell membrane</keyword>
<evidence type="ECO:0000313" key="11">
    <source>
        <dbReference type="Proteomes" id="UP001059824"/>
    </source>
</evidence>
<keyword evidence="4 7" id="KW-1133">Transmembrane helix</keyword>
<keyword evidence="5 7" id="KW-0472">Membrane</keyword>
<dbReference type="EMBL" id="CP045921">
    <property type="protein sequence ID" value="QHN42748.1"/>
    <property type="molecule type" value="Genomic_DNA"/>
</dbReference>
<dbReference type="GO" id="GO:0005886">
    <property type="term" value="C:plasma membrane"/>
    <property type="evidence" value="ECO:0007669"/>
    <property type="project" value="UniProtKB-SubCell"/>
</dbReference>
<evidence type="ECO:0000256" key="1">
    <source>
        <dbReference type="ARBA" id="ARBA00004651"/>
    </source>
</evidence>
<dbReference type="GO" id="GO:0022857">
    <property type="term" value="F:transmembrane transporter activity"/>
    <property type="evidence" value="ECO:0007669"/>
    <property type="project" value="TreeGrafter"/>
</dbReference>
<dbReference type="Pfam" id="PF12704">
    <property type="entry name" value="MacB_PCD"/>
    <property type="match status" value="1"/>
</dbReference>
<dbReference type="PANTHER" id="PTHR30572:SF9">
    <property type="entry name" value="ABC TRANSPORTER PERMEASE PROTEIN"/>
    <property type="match status" value="1"/>
</dbReference>
<dbReference type="InterPro" id="IPR050250">
    <property type="entry name" value="Macrolide_Exporter_MacB"/>
</dbReference>
<evidence type="ECO:0000256" key="4">
    <source>
        <dbReference type="ARBA" id="ARBA00022989"/>
    </source>
</evidence>
<feature type="transmembrane region" description="Helical" evidence="7">
    <location>
        <begin position="424"/>
        <end position="447"/>
    </location>
</feature>
<keyword evidence="11" id="KW-1185">Reference proteome</keyword>
<gene>
    <name evidence="10" type="ORF">GII36_02670</name>
</gene>
<feature type="region of interest" description="Disordered" evidence="6">
    <location>
        <begin position="106"/>
        <end position="169"/>
    </location>
</feature>
<dbReference type="InterPro" id="IPR003838">
    <property type="entry name" value="ABC3_permease_C"/>
</dbReference>
<feature type="domain" description="MacB-like periplasmic core" evidence="9">
    <location>
        <begin position="154"/>
        <end position="278"/>
    </location>
</feature>
<feature type="domain" description="ABC3 transporter permease C-terminal" evidence="8">
    <location>
        <begin position="312"/>
        <end position="450"/>
    </location>
</feature>
<evidence type="ECO:0000313" key="10">
    <source>
        <dbReference type="EMBL" id="QHN42748.1"/>
    </source>
</evidence>
<evidence type="ECO:0000256" key="2">
    <source>
        <dbReference type="ARBA" id="ARBA00022475"/>
    </source>
</evidence>
<feature type="compositionally biased region" description="Low complexity" evidence="6">
    <location>
        <begin position="144"/>
        <end position="164"/>
    </location>
</feature>
<feature type="transmembrane region" description="Helical" evidence="7">
    <location>
        <begin position="308"/>
        <end position="330"/>
    </location>
</feature>
<feature type="transmembrane region" description="Helical" evidence="7">
    <location>
        <begin position="351"/>
        <end position="378"/>
    </location>
</feature>
<evidence type="ECO:0000256" key="6">
    <source>
        <dbReference type="SAM" id="MobiDB-lite"/>
    </source>
</evidence>
<reference evidence="10" key="1">
    <citation type="journal article" date="2021" name="Nat. Microbiol.">
        <title>Cocultivation of an ultrasmall environmental parasitic bacterium with lytic ability against bacteria associated with wastewater foams.</title>
        <authorList>
            <person name="Batinovic S."/>
            <person name="Rose J.J.A."/>
            <person name="Ratcliffe J."/>
            <person name="Seviour R.J."/>
            <person name="Petrovski S."/>
        </authorList>
    </citation>
    <scope>NUCLEOTIDE SEQUENCE</scope>
    <source>
        <strain evidence="10">JR1</strain>
    </source>
</reference>
<dbReference type="RefSeq" id="WP_260764269.1">
    <property type="nucleotide sequence ID" value="NZ_CP045921.1"/>
</dbReference>
<name>A0A857MKU0_9BACT</name>
<sequence>MNMISRGARNAFRNIIRTGSIVIILGISIGLALAMLVARQAVTAKIDTIKSSVGNTVSVAPAGARGFEGGGEPLTKDQAAKLTAIDHVSSTIQTVSDRLTTDNTTLKSGIDAGSLGQRNSERSGVGFQQAPPQMQNGEGRQGESSSSSSQGTVTRTFTPPVTVVGSNNPEKALASDGVTFKLTSGTSFAADSTEHVAIIGKAIADKNSLAVGSTFTAYGTEFKVVGIYDTGTQFTNNQVIMPLAVVQTLSDQVDELTSITLNVDSVDNISSVSTAAKKVMGDSGDVTDSASTVESAVAPLENIQTISLYSLIGAVFAGAIIILLTMIMIVRERRREIGVIKAIGGSNVIIMGQFIAEAITLTLLGAIIGIGIGVAAAAPITSALVSSSSTTTQAGGMMSGPGRGAGRALQQSAENITATVGWEIILYGIGAALIIAIIGSALASIFISKVRPAEVMRAE</sequence>
<dbReference type="Pfam" id="PF02687">
    <property type="entry name" value="FtsX"/>
    <property type="match status" value="1"/>
</dbReference>
<keyword evidence="3 7" id="KW-0812">Transmembrane</keyword>
<feature type="transmembrane region" description="Helical" evidence="7">
    <location>
        <begin position="21"/>
        <end position="42"/>
    </location>
</feature>
<accession>A0A857MKU0</accession>
<dbReference type="KEGG" id="mama:GII36_02670"/>
<dbReference type="PANTHER" id="PTHR30572">
    <property type="entry name" value="MEMBRANE COMPONENT OF TRANSPORTER-RELATED"/>
    <property type="match status" value="1"/>
</dbReference>
<comment type="subcellular location">
    <subcellularLocation>
        <location evidence="1">Cell membrane</location>
        <topology evidence="1">Multi-pass membrane protein</topology>
    </subcellularLocation>
</comment>
<dbReference type="InterPro" id="IPR025857">
    <property type="entry name" value="MacB_PCD"/>
</dbReference>